<dbReference type="Proteomes" id="UP000499080">
    <property type="component" value="Unassembled WGS sequence"/>
</dbReference>
<evidence type="ECO:0000259" key="1">
    <source>
        <dbReference type="Pfam" id="PF00188"/>
    </source>
</evidence>
<protein>
    <recommendedName>
        <fullName evidence="1">SCP domain-containing protein</fullName>
    </recommendedName>
</protein>
<dbReference type="InterPro" id="IPR035940">
    <property type="entry name" value="CAP_sf"/>
</dbReference>
<accession>A0A4Y2ULV5</accession>
<dbReference type="InterPro" id="IPR018244">
    <property type="entry name" value="Allrgn_V5/Tpx1_CS"/>
</dbReference>
<comment type="caution">
    <text evidence="2">The sequence shown here is derived from an EMBL/GenBank/DDBJ whole genome shotgun (WGS) entry which is preliminary data.</text>
</comment>
<proteinExistence type="predicted"/>
<keyword evidence="3" id="KW-1185">Reference proteome</keyword>
<dbReference type="Pfam" id="PF00188">
    <property type="entry name" value="CAP"/>
    <property type="match status" value="1"/>
</dbReference>
<dbReference type="EMBL" id="BGPR01038206">
    <property type="protein sequence ID" value="GBO14009.1"/>
    <property type="molecule type" value="Genomic_DNA"/>
</dbReference>
<dbReference type="InterPro" id="IPR001283">
    <property type="entry name" value="CRISP-related"/>
</dbReference>
<feature type="domain" description="SCP" evidence="1">
    <location>
        <begin position="24"/>
        <end position="72"/>
    </location>
</feature>
<dbReference type="PRINTS" id="PR00837">
    <property type="entry name" value="V5TPXLIKE"/>
</dbReference>
<sequence>MFSEAYFESITFPPCHRIVRKIPQRAAVNKLKVQIESTSHGHFTQMVWRNSTEFGVGKARSRCGKVIVVANYKPGGNVIGEFQDNVFPPVNDMDILNEI</sequence>
<evidence type="ECO:0000313" key="2">
    <source>
        <dbReference type="EMBL" id="GBO14009.1"/>
    </source>
</evidence>
<name>A0A4Y2ULV5_ARAVE</name>
<gene>
    <name evidence="2" type="ORF">AVEN_150418_1</name>
</gene>
<dbReference type="PROSITE" id="PS01009">
    <property type="entry name" value="CRISP_1"/>
    <property type="match status" value="1"/>
</dbReference>
<dbReference type="GO" id="GO:0005576">
    <property type="term" value="C:extracellular region"/>
    <property type="evidence" value="ECO:0007669"/>
    <property type="project" value="InterPro"/>
</dbReference>
<dbReference type="PANTHER" id="PTHR10334">
    <property type="entry name" value="CYSTEINE-RICH SECRETORY PROTEIN-RELATED"/>
    <property type="match status" value="1"/>
</dbReference>
<organism evidence="2 3">
    <name type="scientific">Araneus ventricosus</name>
    <name type="common">Orbweaver spider</name>
    <name type="synonym">Epeira ventricosa</name>
    <dbReference type="NCBI Taxonomy" id="182803"/>
    <lineage>
        <taxon>Eukaryota</taxon>
        <taxon>Metazoa</taxon>
        <taxon>Ecdysozoa</taxon>
        <taxon>Arthropoda</taxon>
        <taxon>Chelicerata</taxon>
        <taxon>Arachnida</taxon>
        <taxon>Araneae</taxon>
        <taxon>Araneomorphae</taxon>
        <taxon>Entelegynae</taxon>
        <taxon>Araneoidea</taxon>
        <taxon>Araneidae</taxon>
        <taxon>Araneus</taxon>
    </lineage>
</organism>
<dbReference type="Gene3D" id="3.40.33.10">
    <property type="entry name" value="CAP"/>
    <property type="match status" value="1"/>
</dbReference>
<evidence type="ECO:0000313" key="3">
    <source>
        <dbReference type="Proteomes" id="UP000499080"/>
    </source>
</evidence>
<dbReference type="SUPFAM" id="SSF55797">
    <property type="entry name" value="PR-1-like"/>
    <property type="match status" value="1"/>
</dbReference>
<reference evidence="2 3" key="1">
    <citation type="journal article" date="2019" name="Sci. Rep.">
        <title>Orb-weaving spider Araneus ventricosus genome elucidates the spidroin gene catalogue.</title>
        <authorList>
            <person name="Kono N."/>
            <person name="Nakamura H."/>
            <person name="Ohtoshi R."/>
            <person name="Moran D.A.P."/>
            <person name="Shinohara A."/>
            <person name="Yoshida Y."/>
            <person name="Fujiwara M."/>
            <person name="Mori M."/>
            <person name="Tomita M."/>
            <person name="Arakawa K."/>
        </authorList>
    </citation>
    <scope>NUCLEOTIDE SEQUENCE [LARGE SCALE GENOMIC DNA]</scope>
</reference>
<dbReference type="OrthoDB" id="6410530at2759"/>
<dbReference type="AlphaFoldDB" id="A0A4Y2ULV5"/>
<dbReference type="InterPro" id="IPR014044">
    <property type="entry name" value="CAP_dom"/>
</dbReference>